<feature type="compositionally biased region" description="Low complexity" evidence="1">
    <location>
        <begin position="19"/>
        <end position="32"/>
    </location>
</feature>
<dbReference type="EMBL" id="JABWDY010040597">
    <property type="protein sequence ID" value="KAF5178011.1"/>
    <property type="molecule type" value="Genomic_DNA"/>
</dbReference>
<reference evidence="2 3" key="1">
    <citation type="submission" date="2020-06" db="EMBL/GenBank/DDBJ databases">
        <title>Transcriptomic and genomic resources for Thalictrum thalictroides and T. hernandezii: Facilitating candidate gene discovery in an emerging model plant lineage.</title>
        <authorList>
            <person name="Arias T."/>
            <person name="Riano-Pachon D.M."/>
            <person name="Di Stilio V.S."/>
        </authorList>
    </citation>
    <scope>NUCLEOTIDE SEQUENCE [LARGE SCALE GENOMIC DNA]</scope>
    <source>
        <strain evidence="3">cv. WT478/WT964</strain>
        <tissue evidence="2">Leaves</tissue>
    </source>
</reference>
<protein>
    <submittedName>
        <fullName evidence="2">Uncharacterized protein</fullName>
    </submittedName>
</protein>
<accession>A0A7J6UZW1</accession>
<evidence type="ECO:0000256" key="1">
    <source>
        <dbReference type="SAM" id="MobiDB-lite"/>
    </source>
</evidence>
<evidence type="ECO:0000313" key="2">
    <source>
        <dbReference type="EMBL" id="KAF5178011.1"/>
    </source>
</evidence>
<sequence>ENNNDPFENTNGYLNDDYNPTTTNIPNNNILNEEPITIPDNIQRQDMEVEATII</sequence>
<dbReference type="Proteomes" id="UP000554482">
    <property type="component" value="Unassembled WGS sequence"/>
</dbReference>
<feature type="compositionally biased region" description="Polar residues" evidence="1">
    <location>
        <begin position="1"/>
        <end position="13"/>
    </location>
</feature>
<feature type="non-terminal residue" evidence="2">
    <location>
        <position position="1"/>
    </location>
</feature>
<feature type="region of interest" description="Disordered" evidence="1">
    <location>
        <begin position="1"/>
        <end position="32"/>
    </location>
</feature>
<comment type="caution">
    <text evidence="2">The sequence shown here is derived from an EMBL/GenBank/DDBJ whole genome shotgun (WGS) entry which is preliminary data.</text>
</comment>
<proteinExistence type="predicted"/>
<evidence type="ECO:0000313" key="3">
    <source>
        <dbReference type="Proteomes" id="UP000554482"/>
    </source>
</evidence>
<keyword evidence="3" id="KW-1185">Reference proteome</keyword>
<feature type="non-terminal residue" evidence="2">
    <location>
        <position position="54"/>
    </location>
</feature>
<organism evidence="2 3">
    <name type="scientific">Thalictrum thalictroides</name>
    <name type="common">Rue-anemone</name>
    <name type="synonym">Anemone thalictroides</name>
    <dbReference type="NCBI Taxonomy" id="46969"/>
    <lineage>
        <taxon>Eukaryota</taxon>
        <taxon>Viridiplantae</taxon>
        <taxon>Streptophyta</taxon>
        <taxon>Embryophyta</taxon>
        <taxon>Tracheophyta</taxon>
        <taxon>Spermatophyta</taxon>
        <taxon>Magnoliopsida</taxon>
        <taxon>Ranunculales</taxon>
        <taxon>Ranunculaceae</taxon>
        <taxon>Thalictroideae</taxon>
        <taxon>Thalictrum</taxon>
    </lineage>
</organism>
<gene>
    <name evidence="2" type="ORF">FRX31_032402</name>
</gene>
<name>A0A7J6UZW1_THATH</name>
<dbReference type="AlphaFoldDB" id="A0A7J6UZW1"/>